<organism evidence="2 3">
    <name type="scientific">Austropuccinia psidii MF-1</name>
    <dbReference type="NCBI Taxonomy" id="1389203"/>
    <lineage>
        <taxon>Eukaryota</taxon>
        <taxon>Fungi</taxon>
        <taxon>Dikarya</taxon>
        <taxon>Basidiomycota</taxon>
        <taxon>Pucciniomycotina</taxon>
        <taxon>Pucciniomycetes</taxon>
        <taxon>Pucciniales</taxon>
        <taxon>Sphaerophragmiaceae</taxon>
        <taxon>Austropuccinia</taxon>
    </lineage>
</organism>
<dbReference type="EMBL" id="AVOT02062791">
    <property type="protein sequence ID" value="MBW0555705.1"/>
    <property type="molecule type" value="Genomic_DNA"/>
</dbReference>
<protein>
    <submittedName>
        <fullName evidence="2">Uncharacterized protein</fullName>
    </submittedName>
</protein>
<name>A0A9Q3J3S4_9BASI</name>
<proteinExistence type="predicted"/>
<dbReference type="Proteomes" id="UP000765509">
    <property type="component" value="Unassembled WGS sequence"/>
</dbReference>
<reference evidence="2" key="1">
    <citation type="submission" date="2021-03" db="EMBL/GenBank/DDBJ databases">
        <title>Draft genome sequence of rust myrtle Austropuccinia psidii MF-1, a brazilian biotype.</title>
        <authorList>
            <person name="Quecine M.C."/>
            <person name="Pachon D.M.R."/>
            <person name="Bonatelli M.L."/>
            <person name="Correr F.H."/>
            <person name="Franceschini L.M."/>
            <person name="Leite T.F."/>
            <person name="Margarido G.R.A."/>
            <person name="Almeida C.A."/>
            <person name="Ferrarezi J.A."/>
            <person name="Labate C.A."/>
        </authorList>
    </citation>
    <scope>NUCLEOTIDE SEQUENCE</scope>
    <source>
        <strain evidence="2">MF-1</strain>
    </source>
</reference>
<evidence type="ECO:0000313" key="3">
    <source>
        <dbReference type="Proteomes" id="UP000765509"/>
    </source>
</evidence>
<accession>A0A9Q3J3S4</accession>
<comment type="caution">
    <text evidence="2">The sequence shown here is derived from an EMBL/GenBank/DDBJ whole genome shotgun (WGS) entry which is preliminary data.</text>
</comment>
<sequence length="125" mass="14204">MSYSEKEALTQLSEASSRPKFSGTGEYDNMEHIDHIDGLFIDVPRISDYGISSKLHTAFTGHGSIWYTEMKKIYCGRFKSFKSPEIVLGYSKIPCHFKLTNTLWTKIHISGVSESLKDLKPLILK</sequence>
<gene>
    <name evidence="2" type="ORF">O181_095420</name>
</gene>
<dbReference type="AlphaFoldDB" id="A0A9Q3J3S4"/>
<evidence type="ECO:0000313" key="2">
    <source>
        <dbReference type="EMBL" id="MBW0555705.1"/>
    </source>
</evidence>
<feature type="region of interest" description="Disordered" evidence="1">
    <location>
        <begin position="1"/>
        <end position="26"/>
    </location>
</feature>
<keyword evidence="3" id="KW-1185">Reference proteome</keyword>
<evidence type="ECO:0000256" key="1">
    <source>
        <dbReference type="SAM" id="MobiDB-lite"/>
    </source>
</evidence>